<name>A0A6J5KR18_9CAUD</name>
<gene>
    <name evidence="2" type="ORF">UFOVP42_16</name>
</gene>
<keyword evidence="1" id="KW-1133">Transmembrane helix</keyword>
<dbReference type="EMBL" id="LR796169">
    <property type="protein sequence ID" value="CAB4123287.1"/>
    <property type="molecule type" value="Genomic_DNA"/>
</dbReference>
<accession>A0A6J5KR18</accession>
<feature type="transmembrane region" description="Helical" evidence="1">
    <location>
        <begin position="5"/>
        <end position="27"/>
    </location>
</feature>
<reference evidence="2" key="1">
    <citation type="submission" date="2020-04" db="EMBL/GenBank/DDBJ databases">
        <authorList>
            <person name="Chiriac C."/>
            <person name="Salcher M."/>
            <person name="Ghai R."/>
            <person name="Kavagutti S V."/>
        </authorList>
    </citation>
    <scope>NUCLEOTIDE SEQUENCE</scope>
</reference>
<organism evidence="2">
    <name type="scientific">uncultured Caudovirales phage</name>
    <dbReference type="NCBI Taxonomy" id="2100421"/>
    <lineage>
        <taxon>Viruses</taxon>
        <taxon>Duplodnaviria</taxon>
        <taxon>Heunggongvirae</taxon>
        <taxon>Uroviricota</taxon>
        <taxon>Caudoviricetes</taxon>
        <taxon>Peduoviridae</taxon>
        <taxon>Maltschvirus</taxon>
        <taxon>Maltschvirus maltsch</taxon>
    </lineage>
</organism>
<keyword evidence="1" id="KW-0472">Membrane</keyword>
<proteinExistence type="predicted"/>
<evidence type="ECO:0000256" key="1">
    <source>
        <dbReference type="SAM" id="Phobius"/>
    </source>
</evidence>
<sequence length="30" mass="3117">MISKIIDFIGVSVLGIVLGAMFAYAILGGF</sequence>
<evidence type="ECO:0000313" key="2">
    <source>
        <dbReference type="EMBL" id="CAB4123287.1"/>
    </source>
</evidence>
<keyword evidence="1" id="KW-0812">Transmembrane</keyword>
<protein>
    <submittedName>
        <fullName evidence="2">Uncharacterized protein</fullName>
    </submittedName>
</protein>